<comment type="similarity">
    <text evidence="1">Belongs to the CCM1 family.</text>
</comment>
<dbReference type="InterPro" id="IPR011990">
    <property type="entry name" value="TPR-like_helical_dom_sf"/>
</dbReference>
<evidence type="ECO:0000313" key="6">
    <source>
        <dbReference type="EMBL" id="SZF02109.1"/>
    </source>
</evidence>
<name>A0A383UQQ1_BLUHO</name>
<dbReference type="SUPFAM" id="SSF48452">
    <property type="entry name" value="TPR-like"/>
    <property type="match status" value="1"/>
</dbReference>
<dbReference type="PANTHER" id="PTHR47936:SF1">
    <property type="entry name" value="PENTATRICOPEPTIDE REPEAT-CONTAINING PROTEIN GUN1, CHLOROPLASTIC"/>
    <property type="match status" value="1"/>
</dbReference>
<dbReference type="PROSITE" id="PS51375">
    <property type="entry name" value="PPR"/>
    <property type="match status" value="1"/>
</dbReference>
<dbReference type="Pfam" id="PF01535">
    <property type="entry name" value="PPR"/>
    <property type="match status" value="1"/>
</dbReference>
<organism evidence="6 7">
    <name type="scientific">Blumeria hordei</name>
    <name type="common">Barley powdery mildew</name>
    <name type="synonym">Blumeria graminis f. sp. hordei</name>
    <dbReference type="NCBI Taxonomy" id="2867405"/>
    <lineage>
        <taxon>Eukaryota</taxon>
        <taxon>Fungi</taxon>
        <taxon>Dikarya</taxon>
        <taxon>Ascomycota</taxon>
        <taxon>Pezizomycotina</taxon>
        <taxon>Leotiomycetes</taxon>
        <taxon>Erysiphales</taxon>
        <taxon>Erysiphaceae</taxon>
        <taxon>Blumeria</taxon>
    </lineage>
</organism>
<evidence type="ECO:0000256" key="5">
    <source>
        <dbReference type="PROSITE-ProRule" id="PRU00708"/>
    </source>
</evidence>
<evidence type="ECO:0000256" key="4">
    <source>
        <dbReference type="ARBA" id="ARBA00044511"/>
    </source>
</evidence>
<reference evidence="6 7" key="1">
    <citation type="submission" date="2017-11" db="EMBL/GenBank/DDBJ databases">
        <authorList>
            <person name="Kracher B."/>
        </authorList>
    </citation>
    <scope>NUCLEOTIDE SEQUENCE [LARGE SCALE GENOMIC DNA]</scope>
    <source>
        <strain evidence="6 7">RACE1</strain>
    </source>
</reference>
<proteinExistence type="inferred from homology"/>
<dbReference type="Gene3D" id="1.25.40.10">
    <property type="entry name" value="Tetratricopeptide repeat domain"/>
    <property type="match status" value="2"/>
</dbReference>
<dbReference type="Proteomes" id="UP000275772">
    <property type="component" value="Unassembled WGS sequence"/>
</dbReference>
<accession>A0A383UQQ1</accession>
<dbReference type="EMBL" id="UNSH01000041">
    <property type="protein sequence ID" value="SZF02109.1"/>
    <property type="molecule type" value="Genomic_DNA"/>
</dbReference>
<feature type="repeat" description="PPR" evidence="5">
    <location>
        <begin position="667"/>
        <end position="702"/>
    </location>
</feature>
<dbReference type="InterPro" id="IPR002885">
    <property type="entry name" value="PPR_rpt"/>
</dbReference>
<evidence type="ECO:0000256" key="3">
    <source>
        <dbReference type="ARBA" id="ARBA00044493"/>
    </source>
</evidence>
<evidence type="ECO:0000256" key="2">
    <source>
        <dbReference type="ARBA" id="ARBA00022737"/>
    </source>
</evidence>
<keyword evidence="2" id="KW-0677">Repeat</keyword>
<evidence type="ECO:0000256" key="1">
    <source>
        <dbReference type="ARBA" id="ARBA00006192"/>
    </source>
</evidence>
<dbReference type="VEuPathDB" id="FungiDB:BLGHR1_12886"/>
<comment type="function">
    <text evidence="3">Regulates mitochondrial small subunit maturation by controlling 15S rRNA 5'-end processing. Localizes to the 5' precursor of the 15S rRNA in a position that is subsequently occupied by mS47 in the mature yeast mtSSU. Uses structure and sequence-specific RNA recognition, binding to a single-stranded region of the precursor and specifically recognizing bases -6 to -1. The exchange of Ccm1 for mS47 is coupled to the irreversible removal of precursor rRNA that is accompanied by conformational changes of the mitoribosomal proteins uS5m and mS26. These conformational changes signal completion of 5'-end rRNA processing through protection of the mature 5'-end of the 15S rRNA and stabilization of mS47. The removal of the 5' precursor together with the dissociation of Ccm1 may be catalyzed by the 5'-3' exoribonuclease Pet127. Involved in the specific removal of group I introns in mitochondrial encoded transcripts.</text>
</comment>
<dbReference type="AlphaFoldDB" id="A0A383UQQ1"/>
<sequence length="1074" mass="124249">MIERTTAYLEPGSLPRLLLRKRKQLNIQSRVFSGLWNHGRVDLELVPWLAILAKEISVINQRSIKRQSTTIVDFLYPAATLKCFKNITCFSTSRLDSRSRNAWSRKLSYSHSTPSVEASKLRDGYSECSLELKDLRQELTSLCNKFGLDGNFDVEKAWKLYGNLDEDNRKKIRYTLFLYLHKSTRMVDVKKIIELFNHMDLQEKDELVYRHAARAYLQQNDLTNSMQVYSSAIQNLKVSAGCDYILDYLVDNERWPEAFSFWKIEPSLKQDFNFYRFIDKGYTRLQSALSLASWVNSTKISPETSPSPDHVKFALAIVGKAFVRAKPGMEKQYLALLKAISTWNSIPTEFYTNLINSLEKSDYNLLLLKSYRILRINKNYSLAPSALISVLRLFCSQHDVLGMKQVLDDFFLLYCKPSRTAYRMCLQEFARQGDARTVHGLFKQYICRYRNNNHETLSRARCEVSSRSKLDKSGRSYFYEEIDEAAPLTANDFAPLLHVHAKRGESFEVEKSFDQMKTLFFIKPNILCWNIRLSSYIKNQDTDKAYVCFEEILSDNTLKPDHYTLGTMMSLFASRADLVRTRDICKLAENLEIPLSAAMLNCLVICLLRNDKFDEAEAICLDSTARDIIGSKTNMWNSLVIAYALNCDLENVNRIFTIMSEKKVEYDKYTYSALMQALVMRRQPSLAAKILFEIMPKAQVKPTSFSYAVLLGGYLAIRDWKMFHWVHQQMVKSKIKRSVSTQLMIMRAANAEDAAVFKEGTVKQKIMRSFNIFSETMASIDLQDITETARKGVSQVPLDIMYPAMFYGFITFILGQYGEYKVALDLLDEYKTQIPEHRRKAGETIKILTAMMSAKYASQDFKGVIDCWAKALSLVLEESKPLPPLAKIKLSETASDCSIPHFHQLRINEPFRIYMKTMVDEKNVGQLSQTVQTITAIGFGLDSRNWNEYVKILARNSNYYKLAFQICEAKLMPGWQEWRIQRRKLAGRRMNVPLVVRRAKCNPRSLRPYYDTMMWLTRRMIDLQARAAEDPEVQKLINFLIHECPKTIMAIEKIPRTNSDDESILKLNLSQFET</sequence>
<gene>
    <name evidence="6" type="ORF">BLGHR1_12886</name>
</gene>
<comment type="subunit">
    <text evidence="4">Binds to mitochondrial small subunit 15S rRNA.</text>
</comment>
<dbReference type="Pfam" id="PF13812">
    <property type="entry name" value="PPR_3"/>
    <property type="match status" value="1"/>
</dbReference>
<evidence type="ECO:0000313" key="7">
    <source>
        <dbReference type="Proteomes" id="UP000275772"/>
    </source>
</evidence>
<dbReference type="PANTHER" id="PTHR47936">
    <property type="entry name" value="PPR_LONG DOMAIN-CONTAINING PROTEIN"/>
    <property type="match status" value="1"/>
</dbReference>
<evidence type="ECO:0008006" key="8">
    <source>
        <dbReference type="Google" id="ProtNLM"/>
    </source>
</evidence>
<protein>
    <recommendedName>
        <fullName evidence="8">Pentatricopeptide repeat-containing protein</fullName>
    </recommendedName>
</protein>